<protein>
    <submittedName>
        <fullName evidence="1">Uncharacterized protein</fullName>
    </submittedName>
</protein>
<name>A0A813LJE6_POLGL</name>
<evidence type="ECO:0000313" key="1">
    <source>
        <dbReference type="EMBL" id="CAE8732683.1"/>
    </source>
</evidence>
<evidence type="ECO:0000313" key="2">
    <source>
        <dbReference type="Proteomes" id="UP000626109"/>
    </source>
</evidence>
<comment type="caution">
    <text evidence="1">The sequence shown here is derived from an EMBL/GenBank/DDBJ whole genome shotgun (WGS) entry which is preliminary data.</text>
</comment>
<dbReference type="PROSITE" id="PS51257">
    <property type="entry name" value="PROKAR_LIPOPROTEIN"/>
    <property type="match status" value="1"/>
</dbReference>
<dbReference type="EMBL" id="CAJNNW010036208">
    <property type="protein sequence ID" value="CAE8732683.1"/>
    <property type="molecule type" value="Genomic_DNA"/>
</dbReference>
<organism evidence="1 2">
    <name type="scientific">Polarella glacialis</name>
    <name type="common">Dinoflagellate</name>
    <dbReference type="NCBI Taxonomy" id="89957"/>
    <lineage>
        <taxon>Eukaryota</taxon>
        <taxon>Sar</taxon>
        <taxon>Alveolata</taxon>
        <taxon>Dinophyceae</taxon>
        <taxon>Suessiales</taxon>
        <taxon>Suessiaceae</taxon>
        <taxon>Polarella</taxon>
    </lineage>
</organism>
<accession>A0A813LJE6</accession>
<dbReference type="Proteomes" id="UP000626109">
    <property type="component" value="Unassembled WGS sequence"/>
</dbReference>
<sequence>MSCRLCSHETCCCAWTATSSCKLEAVFQDSRLRRCRESESRVCWASGKRAVRYKFADDLENVRNLKMKRMCGTQASTATAINNHDHKTTTKQPQHMIKSGESATYCLSARTANPLVTQIKALEVITGTVLM</sequence>
<reference evidence="1" key="1">
    <citation type="submission" date="2021-02" db="EMBL/GenBank/DDBJ databases">
        <authorList>
            <person name="Dougan E. K."/>
            <person name="Rhodes N."/>
            <person name="Thang M."/>
            <person name="Chan C."/>
        </authorList>
    </citation>
    <scope>NUCLEOTIDE SEQUENCE</scope>
</reference>
<proteinExistence type="predicted"/>
<gene>
    <name evidence="1" type="ORF">PGLA2088_LOCUS46505</name>
</gene>
<dbReference type="AlphaFoldDB" id="A0A813LJE6"/>